<evidence type="ECO:0000259" key="2">
    <source>
        <dbReference type="Pfam" id="PF07703"/>
    </source>
</evidence>
<dbReference type="Pfam" id="PF07703">
    <property type="entry name" value="A2M_BRD"/>
    <property type="match status" value="1"/>
</dbReference>
<name>A0ABD2IFM9_HETSC</name>
<evidence type="ECO:0000256" key="1">
    <source>
        <dbReference type="SAM" id="Phobius"/>
    </source>
</evidence>
<dbReference type="Proteomes" id="UP001620645">
    <property type="component" value="Unassembled WGS sequence"/>
</dbReference>
<sequence>MFVPFLHQTVFHGATVTRGTLALCAKLSLSSTRSIRSMPNDARSVADFDRESLISMPNDARSVADFDRSVNNKIGDSPISMPLPVGAARSPFEAFVQVNAGVVDAGKTRFGVECSVSSCTRNSRLVVSPFRAPFSNSVTLSTDLNTAEPGKSVRFRLSAVPDSFVGLLAVDQMPLSVGMARENADNPGVVDAGKTLFSTAEPGESVRFRLSAAPNSFVGLLAGDHGRRGMIGGGRESFGPMNYLQTRSLSTDGRDQIRAEVSTKYTELLDKWTNFAYFAVSFFAAILIGMVVGFVGLFWSMMLEFGRLRDQIVQIVAEIRK</sequence>
<keyword evidence="1" id="KW-0472">Membrane</keyword>
<reference evidence="3 4" key="1">
    <citation type="submission" date="2024-10" db="EMBL/GenBank/DDBJ databases">
        <authorList>
            <person name="Kim D."/>
        </authorList>
    </citation>
    <scope>NUCLEOTIDE SEQUENCE [LARGE SCALE GENOMIC DNA]</scope>
    <source>
        <strain evidence="3">Taebaek</strain>
    </source>
</reference>
<feature type="transmembrane region" description="Helical" evidence="1">
    <location>
        <begin position="275"/>
        <end position="299"/>
    </location>
</feature>
<organism evidence="3 4">
    <name type="scientific">Heterodera schachtii</name>
    <name type="common">Sugarbeet cyst nematode worm</name>
    <name type="synonym">Tylenchus schachtii</name>
    <dbReference type="NCBI Taxonomy" id="97005"/>
    <lineage>
        <taxon>Eukaryota</taxon>
        <taxon>Metazoa</taxon>
        <taxon>Ecdysozoa</taxon>
        <taxon>Nematoda</taxon>
        <taxon>Chromadorea</taxon>
        <taxon>Rhabditida</taxon>
        <taxon>Tylenchina</taxon>
        <taxon>Tylenchomorpha</taxon>
        <taxon>Tylenchoidea</taxon>
        <taxon>Heteroderidae</taxon>
        <taxon>Heteroderinae</taxon>
        <taxon>Heterodera</taxon>
    </lineage>
</organism>
<dbReference type="EMBL" id="JBICCN010000356">
    <property type="protein sequence ID" value="KAL3074963.1"/>
    <property type="molecule type" value="Genomic_DNA"/>
</dbReference>
<protein>
    <recommendedName>
        <fullName evidence="2">Alpha-2-macroglobulin bait region domain-containing protein</fullName>
    </recommendedName>
</protein>
<proteinExistence type="predicted"/>
<keyword evidence="4" id="KW-1185">Reference proteome</keyword>
<dbReference type="AlphaFoldDB" id="A0ABD2IFM9"/>
<dbReference type="InterPro" id="IPR011625">
    <property type="entry name" value="A2M_N_BRD"/>
</dbReference>
<evidence type="ECO:0000313" key="3">
    <source>
        <dbReference type="EMBL" id="KAL3074963.1"/>
    </source>
</evidence>
<comment type="caution">
    <text evidence="3">The sequence shown here is derived from an EMBL/GenBank/DDBJ whole genome shotgun (WGS) entry which is preliminary data.</text>
</comment>
<accession>A0ABD2IFM9</accession>
<evidence type="ECO:0000313" key="4">
    <source>
        <dbReference type="Proteomes" id="UP001620645"/>
    </source>
</evidence>
<keyword evidence="1" id="KW-0812">Transmembrane</keyword>
<keyword evidence="1" id="KW-1133">Transmembrane helix</keyword>
<feature type="domain" description="Alpha-2-macroglobulin bait region" evidence="2">
    <location>
        <begin position="130"/>
        <end position="173"/>
    </location>
</feature>
<gene>
    <name evidence="3" type="ORF">niasHS_014408</name>
</gene>